<keyword evidence="2" id="KW-0812">Transmembrane</keyword>
<organism evidence="3 4">
    <name type="scientific">Streptomyces sparsogenes DSM 40356</name>
    <dbReference type="NCBI Taxonomy" id="1331668"/>
    <lineage>
        <taxon>Bacteria</taxon>
        <taxon>Bacillati</taxon>
        <taxon>Actinomycetota</taxon>
        <taxon>Actinomycetes</taxon>
        <taxon>Kitasatosporales</taxon>
        <taxon>Streptomycetaceae</taxon>
        <taxon>Streptomyces</taxon>
    </lineage>
</organism>
<keyword evidence="2" id="KW-0472">Membrane</keyword>
<reference evidence="3 4" key="1">
    <citation type="submission" date="2013-05" db="EMBL/GenBank/DDBJ databases">
        <title>Genome sequence of Streptomyces sparsogenes DSM 40356.</title>
        <authorList>
            <person name="Coyne S."/>
            <person name="Seebeck F.P."/>
        </authorList>
    </citation>
    <scope>NUCLEOTIDE SEQUENCE [LARGE SCALE GENOMIC DNA]</scope>
    <source>
        <strain evidence="3 4">DSM 40356</strain>
    </source>
</reference>
<dbReference type="AlphaFoldDB" id="A0A1R1SK56"/>
<protein>
    <recommendedName>
        <fullName evidence="5">Secreted protein</fullName>
    </recommendedName>
</protein>
<sequence length="124" mass="13654">MDALLPLMIVFGVLAAVLGCFVWLALRIRRRGLAGGAMSAALASYEEAFHVTAHEAHYEIRAQAERKAPMLSPDGDWRRSRVETGRAGVEGGRSDRSHRSVRRARRGLARWVGRLRGGRTTTSA</sequence>
<name>A0A1R1SK56_9ACTN</name>
<feature type="region of interest" description="Disordered" evidence="1">
    <location>
        <begin position="70"/>
        <end position="104"/>
    </location>
</feature>
<dbReference type="EMBL" id="ASQP01000211">
    <property type="protein sequence ID" value="OMI38688.1"/>
    <property type="molecule type" value="Genomic_DNA"/>
</dbReference>
<gene>
    <name evidence="3" type="ORF">SPAR_14728</name>
</gene>
<accession>A0A1R1SK56</accession>
<feature type="compositionally biased region" description="Basic and acidic residues" evidence="1">
    <location>
        <begin position="75"/>
        <end position="84"/>
    </location>
</feature>
<evidence type="ECO:0008006" key="5">
    <source>
        <dbReference type="Google" id="ProtNLM"/>
    </source>
</evidence>
<evidence type="ECO:0000313" key="3">
    <source>
        <dbReference type="EMBL" id="OMI38688.1"/>
    </source>
</evidence>
<dbReference type="Proteomes" id="UP000186168">
    <property type="component" value="Unassembled WGS sequence"/>
</dbReference>
<evidence type="ECO:0000313" key="4">
    <source>
        <dbReference type="Proteomes" id="UP000186168"/>
    </source>
</evidence>
<proteinExistence type="predicted"/>
<evidence type="ECO:0000256" key="2">
    <source>
        <dbReference type="SAM" id="Phobius"/>
    </source>
</evidence>
<feature type="transmembrane region" description="Helical" evidence="2">
    <location>
        <begin position="6"/>
        <end position="26"/>
    </location>
</feature>
<keyword evidence="4" id="KW-1185">Reference proteome</keyword>
<comment type="caution">
    <text evidence="3">The sequence shown here is derived from an EMBL/GenBank/DDBJ whole genome shotgun (WGS) entry which is preliminary data.</text>
</comment>
<evidence type="ECO:0000256" key="1">
    <source>
        <dbReference type="SAM" id="MobiDB-lite"/>
    </source>
</evidence>
<keyword evidence="2" id="KW-1133">Transmembrane helix</keyword>